<organism evidence="9 10">
    <name type="scientific">[Myrmecia] bisecta</name>
    <dbReference type="NCBI Taxonomy" id="41462"/>
    <lineage>
        <taxon>Eukaryota</taxon>
        <taxon>Viridiplantae</taxon>
        <taxon>Chlorophyta</taxon>
        <taxon>core chlorophytes</taxon>
        <taxon>Trebouxiophyceae</taxon>
        <taxon>Trebouxiales</taxon>
        <taxon>Trebouxiaceae</taxon>
        <taxon>Myrmecia</taxon>
    </lineage>
</organism>
<feature type="transmembrane region" description="Helical" evidence="7">
    <location>
        <begin position="102"/>
        <end position="119"/>
    </location>
</feature>
<evidence type="ECO:0000313" key="10">
    <source>
        <dbReference type="Proteomes" id="UP001489004"/>
    </source>
</evidence>
<dbReference type="Gene3D" id="1.20.120.1770">
    <property type="match status" value="1"/>
</dbReference>
<evidence type="ECO:0000256" key="5">
    <source>
        <dbReference type="ARBA" id="ARBA00022989"/>
    </source>
</evidence>
<dbReference type="AlphaFoldDB" id="A0AAW1PGI7"/>
<name>A0AAW1PGI7_9CHLO</name>
<dbReference type="Pfam" id="PF03188">
    <property type="entry name" value="Cytochrom_B561"/>
    <property type="match status" value="1"/>
</dbReference>
<dbReference type="PANTHER" id="PTHR23130:SF171">
    <property type="entry name" value="OS01G0895300 PROTEIN"/>
    <property type="match status" value="1"/>
</dbReference>
<keyword evidence="4" id="KW-0249">Electron transport</keyword>
<evidence type="ECO:0000256" key="1">
    <source>
        <dbReference type="ARBA" id="ARBA00004370"/>
    </source>
</evidence>
<gene>
    <name evidence="9" type="ORF">WJX72_001814</name>
</gene>
<evidence type="ECO:0000259" key="8">
    <source>
        <dbReference type="PROSITE" id="PS50939"/>
    </source>
</evidence>
<evidence type="ECO:0000256" key="3">
    <source>
        <dbReference type="ARBA" id="ARBA00022692"/>
    </source>
</evidence>
<feature type="transmembrane region" description="Helical" evidence="7">
    <location>
        <begin position="64"/>
        <end position="82"/>
    </location>
</feature>
<proteinExistence type="predicted"/>
<keyword evidence="2" id="KW-0813">Transport</keyword>
<dbReference type="PANTHER" id="PTHR23130">
    <property type="entry name" value="CYTOCHROME B561 AND DOMON DOMAIN-CONTAINING PROTEIN"/>
    <property type="match status" value="1"/>
</dbReference>
<dbReference type="CDD" id="cd08760">
    <property type="entry name" value="Cyt_b561_FRRS1_like"/>
    <property type="match status" value="1"/>
</dbReference>
<feature type="domain" description="Cytochrome b561" evidence="8">
    <location>
        <begin position="1"/>
        <end position="153"/>
    </location>
</feature>
<keyword evidence="6 7" id="KW-0472">Membrane</keyword>
<accession>A0AAW1PGI7</accession>
<protein>
    <recommendedName>
        <fullName evidence="8">Cytochrome b561 domain-containing protein</fullName>
    </recommendedName>
</protein>
<dbReference type="EMBL" id="JALJOR010000012">
    <property type="protein sequence ID" value="KAK9807530.1"/>
    <property type="molecule type" value="Genomic_DNA"/>
</dbReference>
<evidence type="ECO:0000256" key="6">
    <source>
        <dbReference type="ARBA" id="ARBA00023136"/>
    </source>
</evidence>
<dbReference type="Proteomes" id="UP001489004">
    <property type="component" value="Unassembled WGS sequence"/>
</dbReference>
<dbReference type="InterPro" id="IPR006593">
    <property type="entry name" value="Cyt_b561/ferric_Rdtase_TM"/>
</dbReference>
<reference evidence="9 10" key="1">
    <citation type="journal article" date="2024" name="Nat. Commun.">
        <title>Phylogenomics reveals the evolutionary origins of lichenization in chlorophyte algae.</title>
        <authorList>
            <person name="Puginier C."/>
            <person name="Libourel C."/>
            <person name="Otte J."/>
            <person name="Skaloud P."/>
            <person name="Haon M."/>
            <person name="Grisel S."/>
            <person name="Petersen M."/>
            <person name="Berrin J.G."/>
            <person name="Delaux P.M."/>
            <person name="Dal Grande F."/>
            <person name="Keller J."/>
        </authorList>
    </citation>
    <scope>NUCLEOTIDE SEQUENCE [LARGE SCALE GENOMIC DNA]</scope>
    <source>
        <strain evidence="9 10">SAG 2043</strain>
    </source>
</reference>
<keyword evidence="5 7" id="KW-1133">Transmembrane helix</keyword>
<evidence type="ECO:0000256" key="7">
    <source>
        <dbReference type="SAM" id="Phobius"/>
    </source>
</evidence>
<feature type="transmembrane region" description="Helical" evidence="7">
    <location>
        <begin position="126"/>
        <end position="144"/>
    </location>
</feature>
<evidence type="ECO:0000313" key="9">
    <source>
        <dbReference type="EMBL" id="KAK9807530.1"/>
    </source>
</evidence>
<feature type="transmembrane region" description="Helical" evidence="7">
    <location>
        <begin position="26"/>
        <end position="52"/>
    </location>
</feature>
<dbReference type="PROSITE" id="PS50939">
    <property type="entry name" value="CYTOCHROME_B561"/>
    <property type="match status" value="1"/>
</dbReference>
<dbReference type="SMART" id="SM00665">
    <property type="entry name" value="B561"/>
    <property type="match status" value="1"/>
</dbReference>
<keyword evidence="10" id="KW-1185">Reference proteome</keyword>
<evidence type="ECO:0000256" key="2">
    <source>
        <dbReference type="ARBA" id="ARBA00022448"/>
    </source>
</evidence>
<comment type="subcellular location">
    <subcellularLocation>
        <location evidence="1">Membrane</location>
    </subcellularLocation>
</comment>
<keyword evidence="3 7" id="KW-0812">Transmembrane</keyword>
<sequence length="200" mass="21907">MCASFGLLIPNGALIAHSFKSYRRPLWLYMHIACNGLGFLLAIAGVSVAPYLKKNTQEKRNHRAIGITVMVLAGLQVLVGPLKPKLTSPLRRSFNVVHHWNGRIALGLAIANIFLGMHISEPGKRFYIAQAVVLGLLAVVAVFWDSLMYIRLPPPAYLEAAESGKAVSPRMVHGVNDSEATSGEEQNRFRDRYTAEGSLA</sequence>
<dbReference type="GO" id="GO:0016020">
    <property type="term" value="C:membrane"/>
    <property type="evidence" value="ECO:0007669"/>
    <property type="project" value="UniProtKB-SubCell"/>
</dbReference>
<evidence type="ECO:0000256" key="4">
    <source>
        <dbReference type="ARBA" id="ARBA00022982"/>
    </source>
</evidence>
<comment type="caution">
    <text evidence="9">The sequence shown here is derived from an EMBL/GenBank/DDBJ whole genome shotgun (WGS) entry which is preliminary data.</text>
</comment>